<evidence type="ECO:0000313" key="2">
    <source>
        <dbReference type="Proteomes" id="UP000193224"/>
    </source>
</evidence>
<dbReference type="AlphaFoldDB" id="A0A1X7BXB2"/>
<dbReference type="Proteomes" id="UP000193224">
    <property type="component" value="Unassembled WGS sequence"/>
</dbReference>
<evidence type="ECO:0000313" key="1">
    <source>
        <dbReference type="EMBL" id="SMC14242.1"/>
    </source>
</evidence>
<keyword evidence="2" id="KW-1185">Reference proteome</keyword>
<protein>
    <submittedName>
        <fullName evidence="1">Uncharacterized protein</fullName>
    </submittedName>
</protein>
<dbReference type="RefSeq" id="WP_085802147.1">
    <property type="nucleotide sequence ID" value="NZ_FWXB01000022.1"/>
</dbReference>
<name>A0A1X7BXB2_9RHOB</name>
<accession>A0A1X7BXB2</accession>
<proteinExistence type="predicted"/>
<sequence length="153" mass="17474">METSYYQKVTEERYYDRFESTLVNQKCLSIVRRENDWLIEFSEDAFIELYVPWRIVSGGRIVFSDEDDGQLFGLSEPKNGEEIAKSFLRSKKISTVTTDRETGDLSLLFSGGSRLDAFSNSAGYEAWRAQYKFEQSTHNFVALGGGEIAFLSS</sequence>
<dbReference type="OrthoDB" id="7433325at2"/>
<organism evidence="1 2">
    <name type="scientific">Roseovarius aestuarii</name>
    <dbReference type="NCBI Taxonomy" id="475083"/>
    <lineage>
        <taxon>Bacteria</taxon>
        <taxon>Pseudomonadati</taxon>
        <taxon>Pseudomonadota</taxon>
        <taxon>Alphaproteobacteria</taxon>
        <taxon>Rhodobacterales</taxon>
        <taxon>Roseobacteraceae</taxon>
        <taxon>Roseovarius</taxon>
    </lineage>
</organism>
<reference evidence="1 2" key="1">
    <citation type="submission" date="2017-03" db="EMBL/GenBank/DDBJ databases">
        <authorList>
            <person name="Afonso C.L."/>
            <person name="Miller P.J."/>
            <person name="Scott M.A."/>
            <person name="Spackman E."/>
            <person name="Goraichik I."/>
            <person name="Dimitrov K.M."/>
            <person name="Suarez D.L."/>
            <person name="Swayne D.E."/>
        </authorList>
    </citation>
    <scope>NUCLEOTIDE SEQUENCE [LARGE SCALE GENOMIC DNA]</scope>
    <source>
        <strain evidence="1 2">CECT 7745</strain>
    </source>
</reference>
<dbReference type="EMBL" id="FWXB01000022">
    <property type="protein sequence ID" value="SMC14242.1"/>
    <property type="molecule type" value="Genomic_DNA"/>
</dbReference>
<gene>
    <name evidence="1" type="ORF">ROA7745_04107</name>
</gene>